<protein>
    <submittedName>
        <fullName evidence="3">Glycoside hydrolase family 16 protein</fullName>
    </submittedName>
</protein>
<dbReference type="InterPro" id="IPR008979">
    <property type="entry name" value="Galactose-bd-like_sf"/>
</dbReference>
<dbReference type="SUPFAM" id="SSF49899">
    <property type="entry name" value="Concanavalin A-like lectins/glucanases"/>
    <property type="match status" value="1"/>
</dbReference>
<dbReference type="PROSITE" id="PS51762">
    <property type="entry name" value="GH16_2"/>
    <property type="match status" value="1"/>
</dbReference>
<reference evidence="3" key="1">
    <citation type="submission" date="2021-07" db="EMBL/GenBank/DDBJ databases">
        <title>Neiella marina sp. nov., isolated from the intestinal content of sea cucumber Apostichopus japonicus.</title>
        <authorList>
            <person name="Bai X."/>
        </authorList>
    </citation>
    <scope>NUCLEOTIDE SEQUENCE</scope>
    <source>
        <strain evidence="3">126</strain>
    </source>
</reference>
<dbReference type="GO" id="GO:0016787">
    <property type="term" value="F:hydrolase activity"/>
    <property type="evidence" value="ECO:0007669"/>
    <property type="project" value="UniProtKB-KW"/>
</dbReference>
<dbReference type="InterPro" id="IPR050546">
    <property type="entry name" value="Glycosyl_Hydrlase_16"/>
</dbReference>
<keyword evidence="3" id="KW-0378">Hydrolase</keyword>
<accession>A0ABS7EC03</accession>
<dbReference type="InterPro" id="IPR000757">
    <property type="entry name" value="Beta-glucanase-like"/>
</dbReference>
<organism evidence="3 4">
    <name type="scientific">Neiella holothuriorum</name>
    <dbReference type="NCBI Taxonomy" id="2870530"/>
    <lineage>
        <taxon>Bacteria</taxon>
        <taxon>Pseudomonadati</taxon>
        <taxon>Pseudomonadota</taxon>
        <taxon>Gammaproteobacteria</taxon>
        <taxon>Alteromonadales</taxon>
        <taxon>Echinimonadaceae</taxon>
        <taxon>Neiella</taxon>
    </lineage>
</organism>
<feature type="domain" description="GH16" evidence="2">
    <location>
        <begin position="21"/>
        <end position="319"/>
    </location>
</feature>
<dbReference type="PANTHER" id="PTHR10963">
    <property type="entry name" value="GLYCOSYL HYDROLASE-RELATED"/>
    <property type="match status" value="1"/>
</dbReference>
<dbReference type="PANTHER" id="PTHR10963:SF55">
    <property type="entry name" value="GLYCOSIDE HYDROLASE FAMILY 16 PROTEIN"/>
    <property type="match status" value="1"/>
</dbReference>
<dbReference type="SUPFAM" id="SSF49785">
    <property type="entry name" value="Galactose-binding domain-like"/>
    <property type="match status" value="3"/>
</dbReference>
<dbReference type="RefSeq" id="WP_220102541.1">
    <property type="nucleotide sequence ID" value="NZ_JAHZSS010000002.1"/>
</dbReference>
<evidence type="ECO:0000313" key="3">
    <source>
        <dbReference type="EMBL" id="MBW8189859.1"/>
    </source>
</evidence>
<evidence type="ECO:0000313" key="4">
    <source>
        <dbReference type="Proteomes" id="UP001166251"/>
    </source>
</evidence>
<dbReference type="InterPro" id="IPR013320">
    <property type="entry name" value="ConA-like_dom_sf"/>
</dbReference>
<comment type="similarity">
    <text evidence="1">Belongs to the glycosyl hydrolase 16 family.</text>
</comment>
<dbReference type="Gene3D" id="2.60.120.430">
    <property type="entry name" value="Galactose-binding lectin"/>
    <property type="match status" value="2"/>
</dbReference>
<dbReference type="Pfam" id="PF00722">
    <property type="entry name" value="Glyco_hydro_16"/>
    <property type="match status" value="1"/>
</dbReference>
<dbReference type="Proteomes" id="UP001166251">
    <property type="component" value="Unassembled WGS sequence"/>
</dbReference>
<name>A0ABS7EC03_9GAMM</name>
<dbReference type="PROSITE" id="PS51257">
    <property type="entry name" value="PROKAR_LIPOPROTEIN"/>
    <property type="match status" value="1"/>
</dbReference>
<dbReference type="EMBL" id="JAHZSS010000002">
    <property type="protein sequence ID" value="MBW8189859.1"/>
    <property type="molecule type" value="Genomic_DNA"/>
</dbReference>
<gene>
    <name evidence="3" type="ORF">K0504_02330</name>
</gene>
<comment type="caution">
    <text evidence="3">The sequence shown here is derived from an EMBL/GenBank/DDBJ whole genome shotgun (WGS) entry which is preliminary data.</text>
</comment>
<keyword evidence="4" id="KW-1185">Reference proteome</keyword>
<proteinExistence type="inferred from homology"/>
<evidence type="ECO:0000259" key="2">
    <source>
        <dbReference type="PROSITE" id="PS51762"/>
    </source>
</evidence>
<sequence>MKTIHLLPLAIAVSVGLSGCSDDDVTSKPAEIPMTEPGGWTLAWQDEFDGSSIDTMYWEHEVNCDGGGNNERQCYTADEANSYIEDGVLKLVALPADGLDSGKEYTSARLRTKGMVDFTYGRVEIRAKAPTGQGSFPAAWMLPTDNVYGTWPLSGEIDILEFVNTGVPLDDGGVNSNIYGTLHYGSPWPNNAHSGSSYLLPDDASPADDFHVYAIEWEEGEIRWYVDDVHYATQLKSEVTYDTSGNADGLDHKGWYTEVDGEVVWDTRPFDQDFHILINFAVGGDWAENTDLGGVDETAFHADNAYEIDYVRVYKCETAALDGSGCATVDFGYHYSIDEGGTLVEGEAPTPIPPSSGVAENLTIFEDEELAAWPAWVSDAATTDPEIVEDEDADYGTAVQMTFGGAGMVAGFNTREADEPELYDASPMESSGKFEFDLKLVSAPIAGDVDWYVKIEQNSGSESVGTAADMVIDAPTLDTWTHYEINLSDLTAKGLELNGIDVVMVFPAWGEAAGTVYRIDNVEFTGAENAGDDPGGELVLLDENGPAEGLIRSGWDEADGGDIASISDEGVWSYVASGGGNNYLEVEDGSWDYSDYLTWDLIFDMKVNAIGDGDSVYVKFDSGWPNVSDMTLAEAGYTLSADGEWATYTISVSELFDNGNDFDNGSADPTNIANAIVFEGSGSDVSIEMRNIRLYKEGTSTGDDDDSGSDDSAVDADPMDISAADLLIFDDSFLADWPAWDCCLGTTPALVNDATRGDVVQYEIVGNGQTVVGFYGRDTAAAFDASGLPDSAKLVWDMKLVTPADAGDVSWLLKVETGSDANYYQGSIDAPTSAWTNYEVSLGTLRASGVNFDDSAIDIFMFFPAWGTGTGAVFQVDNVAIIQ</sequence>
<evidence type="ECO:0000256" key="1">
    <source>
        <dbReference type="ARBA" id="ARBA00006865"/>
    </source>
</evidence>
<dbReference type="CDD" id="cd08023">
    <property type="entry name" value="GH16_laminarinase_like"/>
    <property type="match status" value="1"/>
</dbReference>
<dbReference type="Gene3D" id="2.60.120.200">
    <property type="match status" value="1"/>
</dbReference>